<keyword evidence="4" id="KW-0560">Oxidoreductase</keyword>
<dbReference type="Gene3D" id="3.50.50.60">
    <property type="entry name" value="FAD/NAD(P)-binding domain"/>
    <property type="match status" value="1"/>
</dbReference>
<keyword evidence="5" id="KW-0503">Monooxygenase</keyword>
<feature type="domain" description="FAD-binding" evidence="6">
    <location>
        <begin position="33"/>
        <end position="366"/>
    </location>
</feature>
<dbReference type="InterPro" id="IPR050493">
    <property type="entry name" value="FAD-dep_Monooxygenase_BioMet"/>
</dbReference>
<protein>
    <recommendedName>
        <fullName evidence="6">FAD-binding domain-containing protein</fullName>
    </recommendedName>
</protein>
<dbReference type="InterPro" id="IPR002938">
    <property type="entry name" value="FAD-bd"/>
</dbReference>
<keyword evidence="8" id="KW-1185">Reference proteome</keyword>
<dbReference type="AlphaFoldDB" id="A0AAV8UYL3"/>
<evidence type="ECO:0000259" key="6">
    <source>
        <dbReference type="Pfam" id="PF01494"/>
    </source>
</evidence>
<name>A0AAV8UYL3_9RHOD</name>
<accession>A0AAV8UYL3</accession>
<evidence type="ECO:0000256" key="3">
    <source>
        <dbReference type="ARBA" id="ARBA00022827"/>
    </source>
</evidence>
<dbReference type="PANTHER" id="PTHR13789">
    <property type="entry name" value="MONOOXYGENASE"/>
    <property type="match status" value="1"/>
</dbReference>
<evidence type="ECO:0000256" key="4">
    <source>
        <dbReference type="ARBA" id="ARBA00023002"/>
    </source>
</evidence>
<comment type="cofactor">
    <cofactor evidence="1">
        <name>FAD</name>
        <dbReference type="ChEBI" id="CHEBI:57692"/>
    </cofactor>
</comment>
<gene>
    <name evidence="7" type="ORF">NDN08_002727</name>
</gene>
<dbReference type="EMBL" id="JAMWBK010000004">
    <property type="protein sequence ID" value="KAJ8906233.1"/>
    <property type="molecule type" value="Genomic_DNA"/>
</dbReference>
<dbReference type="PRINTS" id="PR00420">
    <property type="entry name" value="RNGMNOXGNASE"/>
</dbReference>
<keyword evidence="3" id="KW-0274">FAD</keyword>
<dbReference type="SUPFAM" id="SSF51905">
    <property type="entry name" value="FAD/NAD(P)-binding domain"/>
    <property type="match status" value="1"/>
</dbReference>
<keyword evidence="2" id="KW-0285">Flavoprotein</keyword>
<dbReference type="Proteomes" id="UP001157974">
    <property type="component" value="Unassembled WGS sequence"/>
</dbReference>
<evidence type="ECO:0000313" key="7">
    <source>
        <dbReference type="EMBL" id="KAJ8906233.1"/>
    </source>
</evidence>
<proteinExistence type="predicted"/>
<reference evidence="7 8" key="1">
    <citation type="journal article" date="2023" name="Nat. Commun.">
        <title>Origin of minicircular mitochondrial genomes in red algae.</title>
        <authorList>
            <person name="Lee Y."/>
            <person name="Cho C.H."/>
            <person name="Lee Y.M."/>
            <person name="Park S.I."/>
            <person name="Yang J.H."/>
            <person name="West J.A."/>
            <person name="Bhattacharya D."/>
            <person name="Yoon H.S."/>
        </authorList>
    </citation>
    <scope>NUCLEOTIDE SEQUENCE [LARGE SCALE GENOMIC DNA]</scope>
    <source>
        <strain evidence="7 8">CCMP1338</strain>
        <tissue evidence="7">Whole cell</tissue>
    </source>
</reference>
<evidence type="ECO:0000313" key="8">
    <source>
        <dbReference type="Proteomes" id="UP001157974"/>
    </source>
</evidence>
<evidence type="ECO:0000256" key="1">
    <source>
        <dbReference type="ARBA" id="ARBA00001974"/>
    </source>
</evidence>
<dbReference type="GO" id="GO:0004497">
    <property type="term" value="F:monooxygenase activity"/>
    <property type="evidence" value="ECO:0007669"/>
    <property type="project" value="UniProtKB-KW"/>
</dbReference>
<evidence type="ECO:0000256" key="5">
    <source>
        <dbReference type="ARBA" id="ARBA00023033"/>
    </source>
</evidence>
<evidence type="ECO:0000256" key="2">
    <source>
        <dbReference type="ARBA" id="ARBA00022630"/>
    </source>
</evidence>
<dbReference type="GO" id="GO:0071949">
    <property type="term" value="F:FAD binding"/>
    <property type="evidence" value="ECO:0007669"/>
    <property type="project" value="InterPro"/>
</dbReference>
<organism evidence="7 8">
    <name type="scientific">Rhodosorus marinus</name>
    <dbReference type="NCBI Taxonomy" id="101924"/>
    <lineage>
        <taxon>Eukaryota</taxon>
        <taxon>Rhodophyta</taxon>
        <taxon>Stylonematophyceae</taxon>
        <taxon>Stylonematales</taxon>
        <taxon>Stylonemataceae</taxon>
        <taxon>Rhodosorus</taxon>
    </lineage>
</organism>
<dbReference type="InterPro" id="IPR036188">
    <property type="entry name" value="FAD/NAD-bd_sf"/>
</dbReference>
<dbReference type="Pfam" id="PF01494">
    <property type="entry name" value="FAD_binding_3"/>
    <property type="match status" value="1"/>
</dbReference>
<comment type="caution">
    <text evidence="7">The sequence shown here is derived from an EMBL/GenBank/DDBJ whole genome shotgun (WGS) entry which is preliminary data.</text>
</comment>
<dbReference type="PANTHER" id="PTHR13789:SF318">
    <property type="entry name" value="GERANYLGERANYL DIPHOSPHATE REDUCTASE"/>
    <property type="match status" value="1"/>
</dbReference>
<sequence>MDRFGQILGFCGLSTGAPRARRACPLVCHASSSDVVIVGSGIGGLAAGVALRKATNKSVTVLERSDGEDITDGTSISVWPNAWAALEALDRDVSERLRSGKVRVESGKVVKASGKVITSWNFDQVWKGFELRACPRQEIISELSTLATELGVDIRYNTSVERVDPSSSTIYVEDGSTITAGIIVGADGAGSRVRSSVLKDGSPNVAPLVAYRGIVEEKGISTRQALQVWDDSSSARFGSVPITEDKLYWFVTGPGTAPRGTSFVTSEEPLQLLDKFPEDLKDLVMKAKRIYRNGVVDRLPSLKWGEETVTLLGDAAHPMLPNLGQGAGAALEDALAFASALQEGTDDPNSAKKALRAYERSRFKRASIIQLRSRGISSLVHWDSPLPAALLSVAFYPPLVFNHCKYTPPLKFT</sequence>